<name>A0ABP8Q093_9GAMM</name>
<dbReference type="InterPro" id="IPR016462">
    <property type="entry name" value="ModE"/>
</dbReference>
<evidence type="ECO:0000313" key="7">
    <source>
        <dbReference type="EMBL" id="GAA4495082.1"/>
    </source>
</evidence>
<dbReference type="InterPro" id="IPR036388">
    <property type="entry name" value="WH-like_DNA-bd_sf"/>
</dbReference>
<evidence type="ECO:0000256" key="2">
    <source>
        <dbReference type="ARBA" id="ARBA00022448"/>
    </source>
</evidence>
<dbReference type="PANTHER" id="PTHR30432">
    <property type="entry name" value="TRANSCRIPTIONAL REGULATOR MODE"/>
    <property type="match status" value="1"/>
</dbReference>
<accession>A0ABP8Q093</accession>
<reference evidence="8" key="1">
    <citation type="journal article" date="2019" name="Int. J. Syst. Evol. Microbiol.">
        <title>The Global Catalogue of Microorganisms (GCM) 10K type strain sequencing project: providing services to taxonomists for standard genome sequencing and annotation.</title>
        <authorList>
            <consortium name="The Broad Institute Genomics Platform"/>
            <consortium name="The Broad Institute Genome Sequencing Center for Infectious Disease"/>
            <person name="Wu L."/>
            <person name="Ma J."/>
        </authorList>
    </citation>
    <scope>NUCLEOTIDE SEQUENCE [LARGE SCALE GENOMIC DNA]</scope>
    <source>
        <strain evidence="8">JCM 32226</strain>
    </source>
</reference>
<gene>
    <name evidence="7" type="ORF">GCM10023095_07770</name>
</gene>
<organism evidence="7 8">
    <name type="scientific">Pseudaeromonas paramecii</name>
    <dbReference type="NCBI Taxonomy" id="2138166"/>
    <lineage>
        <taxon>Bacteria</taxon>
        <taxon>Pseudomonadati</taxon>
        <taxon>Pseudomonadota</taxon>
        <taxon>Gammaproteobacteria</taxon>
        <taxon>Aeromonadales</taxon>
        <taxon>Aeromonadaceae</taxon>
        <taxon>Pseudaeromonas</taxon>
    </lineage>
</organism>
<proteinExistence type="inferred from homology"/>
<keyword evidence="4" id="KW-0677">Repeat</keyword>
<dbReference type="PANTHER" id="PTHR30432:SF1">
    <property type="entry name" value="DNA-BINDING TRANSCRIPTIONAL DUAL REGULATOR MODE"/>
    <property type="match status" value="1"/>
</dbReference>
<dbReference type="SUPFAM" id="SSF46785">
    <property type="entry name" value="Winged helix' DNA-binding domain"/>
    <property type="match status" value="1"/>
</dbReference>
<feature type="domain" description="Mop" evidence="6">
    <location>
        <begin position="139"/>
        <end position="205"/>
    </location>
</feature>
<keyword evidence="3 5" id="KW-0500">Molybdenum</keyword>
<dbReference type="Gene3D" id="1.10.10.10">
    <property type="entry name" value="Winged helix-like DNA-binding domain superfamily/Winged helix DNA-binding domain"/>
    <property type="match status" value="1"/>
</dbReference>
<evidence type="ECO:0000259" key="6">
    <source>
        <dbReference type="PROSITE" id="PS51866"/>
    </source>
</evidence>
<sequence length="278" mass="29971">MSTSSQPPRLLGELKLCTEVGPFLGDTRIRLLEAIDRLGSLSQAAKSLPLSYRAAWDALDDMNNLAESPLVIRTTGGKQGGGTQLTPYGRQIVALFRAMEAEYQQTLARLQQALPKPDPAGGPAEVRDLRRLIRRLSLKSSARNQFIGTVVAMRTGPVDFEVSLELDDRQQIHSVITRESAESMGLQLGGEVYALIKSHSVLLVTEAGLRLSPRNQLWGEITRIHNGPVNSEVVLALPGGKHLCAVITRGSVDQLGLTEGMAACGAFKASAVLLCSHD</sequence>
<dbReference type="InterPro" id="IPR008995">
    <property type="entry name" value="Mo/tungstate-bd_C_term_dom"/>
</dbReference>
<comment type="similarity">
    <text evidence="1 5">Belongs to the ModE family.</text>
</comment>
<keyword evidence="2 5" id="KW-0813">Transport</keyword>
<dbReference type="Gene3D" id="2.40.50.100">
    <property type="match status" value="2"/>
</dbReference>
<evidence type="ECO:0000256" key="3">
    <source>
        <dbReference type="ARBA" id="ARBA00022505"/>
    </source>
</evidence>
<dbReference type="InterPro" id="IPR000847">
    <property type="entry name" value="LysR_HTH_N"/>
</dbReference>
<keyword evidence="8" id="KW-1185">Reference proteome</keyword>
<feature type="domain" description="Mop" evidence="6">
    <location>
        <begin position="210"/>
        <end position="276"/>
    </location>
</feature>
<dbReference type="InterPro" id="IPR051815">
    <property type="entry name" value="Molybdate_resp_trans_reg"/>
</dbReference>
<comment type="caution">
    <text evidence="7">The sequence shown here is derived from an EMBL/GenBank/DDBJ whole genome shotgun (WGS) entry which is preliminary data.</text>
</comment>
<dbReference type="EMBL" id="BAABFC010000004">
    <property type="protein sequence ID" value="GAA4495082.1"/>
    <property type="molecule type" value="Genomic_DNA"/>
</dbReference>
<evidence type="ECO:0000256" key="5">
    <source>
        <dbReference type="PIRNR" id="PIRNR005763"/>
    </source>
</evidence>
<protein>
    <submittedName>
        <fullName evidence="7">TOBE domain-containing protein</fullName>
    </submittedName>
</protein>
<dbReference type="Pfam" id="PF00126">
    <property type="entry name" value="HTH_1"/>
    <property type="match status" value="1"/>
</dbReference>
<dbReference type="InterPro" id="IPR005116">
    <property type="entry name" value="Transp-assoc_OB_typ1"/>
</dbReference>
<evidence type="ECO:0000313" key="8">
    <source>
        <dbReference type="Proteomes" id="UP001501321"/>
    </source>
</evidence>
<dbReference type="InterPro" id="IPR036390">
    <property type="entry name" value="WH_DNA-bd_sf"/>
</dbReference>
<dbReference type="PROSITE" id="PS51866">
    <property type="entry name" value="MOP"/>
    <property type="match status" value="2"/>
</dbReference>
<dbReference type="Proteomes" id="UP001501321">
    <property type="component" value="Unassembled WGS sequence"/>
</dbReference>
<dbReference type="SUPFAM" id="SSF50331">
    <property type="entry name" value="MOP-like"/>
    <property type="match status" value="2"/>
</dbReference>
<evidence type="ECO:0000256" key="1">
    <source>
        <dbReference type="ARBA" id="ARBA00008110"/>
    </source>
</evidence>
<dbReference type="RefSeq" id="WP_345010249.1">
    <property type="nucleotide sequence ID" value="NZ_BAABFC010000004.1"/>
</dbReference>
<evidence type="ECO:0000256" key="4">
    <source>
        <dbReference type="ARBA" id="ARBA00022737"/>
    </source>
</evidence>
<dbReference type="InterPro" id="IPR004606">
    <property type="entry name" value="Mop_domain"/>
</dbReference>
<dbReference type="PIRSF" id="PIRSF005763">
    <property type="entry name" value="Txn_reg_ModE"/>
    <property type="match status" value="1"/>
</dbReference>
<dbReference type="Pfam" id="PF03459">
    <property type="entry name" value="TOBE"/>
    <property type="match status" value="2"/>
</dbReference>
<dbReference type="NCBIfam" id="TIGR00638">
    <property type="entry name" value="Mop"/>
    <property type="match status" value="2"/>
</dbReference>